<dbReference type="InterPro" id="IPR013708">
    <property type="entry name" value="Shikimate_DH-bd_N"/>
</dbReference>
<dbReference type="GO" id="GO:0003855">
    <property type="term" value="F:3-dehydroquinate dehydratase activity"/>
    <property type="evidence" value="ECO:0007669"/>
    <property type="project" value="InterPro"/>
</dbReference>
<dbReference type="SUPFAM" id="SSF53223">
    <property type="entry name" value="Aminoacid dehydrogenase-like, N-terminal domain"/>
    <property type="match status" value="1"/>
</dbReference>
<comment type="similarity">
    <text evidence="1">In the 2nd section; belongs to the type-I 3-dehydroquinase family.</text>
</comment>
<feature type="non-terminal residue" evidence="6">
    <location>
        <position position="1"/>
    </location>
</feature>
<dbReference type="Pfam" id="PF18317">
    <property type="entry name" value="SDH_C"/>
    <property type="match status" value="1"/>
</dbReference>
<dbReference type="PANTHER" id="PTHR21089">
    <property type="entry name" value="SHIKIMATE DEHYDROGENASE"/>
    <property type="match status" value="1"/>
</dbReference>
<dbReference type="CDD" id="cd01065">
    <property type="entry name" value="NAD_bind_Shikimate_DH"/>
    <property type="match status" value="1"/>
</dbReference>
<dbReference type="OrthoDB" id="197068at2759"/>
<feature type="domain" description="Quinate/shikimate 5-dehydrogenase/glutamyl-tRNA reductase" evidence="3">
    <location>
        <begin position="588"/>
        <end position="634"/>
    </location>
</feature>
<dbReference type="Gene3D" id="3.20.20.70">
    <property type="entry name" value="Aldolase class I"/>
    <property type="match status" value="1"/>
</dbReference>
<dbReference type="GO" id="GO:0009423">
    <property type="term" value="P:chorismate biosynthetic process"/>
    <property type="evidence" value="ECO:0007669"/>
    <property type="project" value="TreeGrafter"/>
</dbReference>
<dbReference type="SUPFAM" id="SSF52540">
    <property type="entry name" value="P-loop containing nucleoside triphosphate hydrolases"/>
    <property type="match status" value="1"/>
</dbReference>
<dbReference type="InterPro" id="IPR013785">
    <property type="entry name" value="Aldolase_TIM"/>
</dbReference>
<dbReference type="AlphaFoldDB" id="A0A8K0RMA9"/>
<dbReference type="Gene3D" id="3.40.50.10860">
    <property type="entry name" value="Leucine Dehydrogenase, chain A, domain 1"/>
    <property type="match status" value="1"/>
</dbReference>
<dbReference type="GO" id="GO:0019632">
    <property type="term" value="P:shikimate metabolic process"/>
    <property type="evidence" value="ECO:0007669"/>
    <property type="project" value="TreeGrafter"/>
</dbReference>
<protein>
    <recommendedName>
        <fullName evidence="8">Quinate repressor protein</fullName>
    </recommendedName>
</protein>
<comment type="similarity">
    <text evidence="2">In the N-terminal section; belongs to the shikimate kinase family.</text>
</comment>
<dbReference type="SUPFAM" id="SSF51735">
    <property type="entry name" value="NAD(P)-binding Rossmann-fold domains"/>
    <property type="match status" value="1"/>
</dbReference>
<dbReference type="InterPro" id="IPR046346">
    <property type="entry name" value="Aminoacid_DH-like_N_sf"/>
</dbReference>
<evidence type="ECO:0000259" key="3">
    <source>
        <dbReference type="Pfam" id="PF01488"/>
    </source>
</evidence>
<evidence type="ECO:0000259" key="5">
    <source>
        <dbReference type="Pfam" id="PF18317"/>
    </source>
</evidence>
<dbReference type="Gene3D" id="3.40.50.300">
    <property type="entry name" value="P-loop containing nucleotide triphosphate hydrolases"/>
    <property type="match status" value="1"/>
</dbReference>
<dbReference type="Pfam" id="PF01202">
    <property type="entry name" value="SKI"/>
    <property type="match status" value="1"/>
</dbReference>
<dbReference type="Pfam" id="PF01488">
    <property type="entry name" value="Shikimate_DH"/>
    <property type="match status" value="1"/>
</dbReference>
<dbReference type="GO" id="GO:0004764">
    <property type="term" value="F:shikimate 3-dehydrogenase (NADP+) activity"/>
    <property type="evidence" value="ECO:0007669"/>
    <property type="project" value="InterPro"/>
</dbReference>
<dbReference type="InterPro" id="IPR027417">
    <property type="entry name" value="P-loop_NTPase"/>
</dbReference>
<dbReference type="InterPro" id="IPR006151">
    <property type="entry name" value="Shikm_DH/Glu-tRNA_Rdtase"/>
</dbReference>
<dbReference type="Pfam" id="PF01487">
    <property type="entry name" value="DHquinase_I"/>
    <property type="match status" value="1"/>
</dbReference>
<dbReference type="InterPro" id="IPR036291">
    <property type="entry name" value="NAD(P)-bd_dom_sf"/>
</dbReference>
<accession>A0A8K0RMA9</accession>
<feature type="domain" description="SDH C-terminal" evidence="5">
    <location>
        <begin position="734"/>
        <end position="760"/>
    </location>
</feature>
<evidence type="ECO:0000259" key="4">
    <source>
        <dbReference type="Pfam" id="PF08501"/>
    </source>
</evidence>
<dbReference type="InterPro" id="IPR031322">
    <property type="entry name" value="Shikimate/glucono_kinase"/>
</dbReference>
<dbReference type="EMBL" id="JAGPXF010000009">
    <property type="protein sequence ID" value="KAH7231173.1"/>
    <property type="molecule type" value="Genomic_DNA"/>
</dbReference>
<proteinExistence type="inferred from homology"/>
<dbReference type="Pfam" id="PF08501">
    <property type="entry name" value="Shikimate_dh_N"/>
    <property type="match status" value="1"/>
</dbReference>
<name>A0A8K0RMA9_9HYPO</name>
<dbReference type="InterPro" id="IPR041121">
    <property type="entry name" value="SDH_C"/>
</dbReference>
<feature type="domain" description="Shikimate dehydrogenase substrate binding N-terminal" evidence="4">
    <location>
        <begin position="468"/>
        <end position="547"/>
    </location>
</feature>
<evidence type="ECO:0000313" key="7">
    <source>
        <dbReference type="Proteomes" id="UP000813427"/>
    </source>
</evidence>
<dbReference type="Proteomes" id="UP000813427">
    <property type="component" value="Unassembled WGS sequence"/>
</dbReference>
<feature type="non-terminal residue" evidence="6">
    <location>
        <position position="760"/>
    </location>
</feature>
<organism evidence="6 7">
    <name type="scientific">Fusarium tricinctum</name>
    <dbReference type="NCBI Taxonomy" id="61284"/>
    <lineage>
        <taxon>Eukaryota</taxon>
        <taxon>Fungi</taxon>
        <taxon>Dikarya</taxon>
        <taxon>Ascomycota</taxon>
        <taxon>Pezizomycotina</taxon>
        <taxon>Sordariomycetes</taxon>
        <taxon>Hypocreomycetidae</taxon>
        <taxon>Hypocreales</taxon>
        <taxon>Nectriaceae</taxon>
        <taxon>Fusarium</taxon>
        <taxon>Fusarium tricinctum species complex</taxon>
    </lineage>
</organism>
<dbReference type="InterPro" id="IPR001381">
    <property type="entry name" value="DHquinase_I"/>
</dbReference>
<dbReference type="InterPro" id="IPR022893">
    <property type="entry name" value="Shikimate_DH_fam"/>
</dbReference>
<dbReference type="PANTHER" id="PTHR21089:SF1">
    <property type="entry name" value="BIFUNCTIONAL 3-DEHYDROQUINATE DEHYDRATASE_SHIKIMATE DEHYDROGENASE, CHLOROPLASTIC"/>
    <property type="match status" value="1"/>
</dbReference>
<reference evidence="6" key="1">
    <citation type="journal article" date="2021" name="Nat. Commun.">
        <title>Genetic determinants of endophytism in the Arabidopsis root mycobiome.</title>
        <authorList>
            <person name="Mesny F."/>
            <person name="Miyauchi S."/>
            <person name="Thiergart T."/>
            <person name="Pickel B."/>
            <person name="Atanasova L."/>
            <person name="Karlsson M."/>
            <person name="Huettel B."/>
            <person name="Barry K.W."/>
            <person name="Haridas S."/>
            <person name="Chen C."/>
            <person name="Bauer D."/>
            <person name="Andreopoulos W."/>
            <person name="Pangilinan J."/>
            <person name="LaButti K."/>
            <person name="Riley R."/>
            <person name="Lipzen A."/>
            <person name="Clum A."/>
            <person name="Drula E."/>
            <person name="Henrissat B."/>
            <person name="Kohler A."/>
            <person name="Grigoriev I.V."/>
            <person name="Martin F.M."/>
            <person name="Hacquard S."/>
        </authorList>
    </citation>
    <scope>NUCLEOTIDE SEQUENCE</scope>
    <source>
        <strain evidence="6">MPI-SDFR-AT-0068</strain>
    </source>
</reference>
<keyword evidence="7" id="KW-1185">Reference proteome</keyword>
<evidence type="ECO:0000313" key="6">
    <source>
        <dbReference type="EMBL" id="KAH7231173.1"/>
    </source>
</evidence>
<dbReference type="Gene3D" id="3.40.50.720">
    <property type="entry name" value="NAD(P)-binding Rossmann-like Domain"/>
    <property type="match status" value="1"/>
</dbReference>
<sequence length="760" mass="83591">RFRDGASFALVGLPGVGKSTLGVIASTSLKMRLVETDRCFCTMTGLTAVDFLKKHGKEALQVRETEILQHILEKHASNTIIVVATRATDIPACRGLLQRFSETHLAIHILRHQDQVAQHLQGRISRQDVQRMYDVAVPHYRSFTNFEFFVSGTSPDYLTSCTTSIPSFLSLKGVERDFLAFLRFIHGQQRHTGFLLPPEDTELSRILVVPFPPQGELLHLEQVHGVHAIQLRLSFSSTLNTDWSALLNHISCISASVRSGCGYPLAFCISQAFNPLTGKLKHEARYFALLTHAISLGFEYCYLDLHAPRRSTVELVKRAATTRIIGTWHHYTEQTGSVPGDWWTSQDCISTYWMAVDLGCAVTQLSAGPARALQDDFSAIAFAQSLRQTAAPGSTRISVFNTGDSGRLSRVLNRVLTPVVLSTDKSIRTNAMGFMEEDPELDGIVTLQQAQEMSSCTFISSSLRFCSFGSSIAHSIAPSVHNAAFAALGLSHLYGVTESDDLNKALAVMHASGFGGLACANPYKQMMISLLDEISDHARAINAVNTVYPRRTPSRDEPLLCGENTDWIGTVSCIKNSLSPINTVTLKTSALVIGAGGMARAAIYGLLHLGVTTIFIYNRTVGNAEIMARHFSHIAETLGEKLRSHCRFTIVRSLNNAYTFDDEVCPPSIIINALPDGEKEPVSSVLDLPLTWFSRSSGGVYIEVCYSPLGYSVLQKKVCSLELGNWVYVGGKELFVEQGLPQIELWTGMLAPRRIMREAV</sequence>
<comment type="caution">
    <text evidence="6">The sequence shown here is derived from an EMBL/GenBank/DDBJ whole genome shotgun (WGS) entry which is preliminary data.</text>
</comment>
<evidence type="ECO:0008006" key="8">
    <source>
        <dbReference type="Google" id="ProtNLM"/>
    </source>
</evidence>
<evidence type="ECO:0000256" key="2">
    <source>
        <dbReference type="ARBA" id="ARBA00009349"/>
    </source>
</evidence>
<gene>
    <name evidence="6" type="ORF">BKA59DRAFT_536412</name>
</gene>
<evidence type="ECO:0000256" key="1">
    <source>
        <dbReference type="ARBA" id="ARBA00006477"/>
    </source>
</evidence>